<dbReference type="GO" id="GO:0016579">
    <property type="term" value="P:protein deubiquitination"/>
    <property type="evidence" value="ECO:0007669"/>
    <property type="project" value="TreeGrafter"/>
</dbReference>
<dbReference type="InterPro" id="IPR047947">
    <property type="entry name" value="OTU4_OTU"/>
</dbReference>
<dbReference type="InterPro" id="IPR003323">
    <property type="entry name" value="OTU_dom"/>
</dbReference>
<evidence type="ECO:0000259" key="4">
    <source>
        <dbReference type="PROSITE" id="PS50802"/>
    </source>
</evidence>
<name>A0AA88ULN0_9ASTE</name>
<evidence type="ECO:0000313" key="5">
    <source>
        <dbReference type="EMBL" id="KAK2979832.1"/>
    </source>
</evidence>
<feature type="domain" description="OTU" evidence="4">
    <location>
        <begin position="180"/>
        <end position="318"/>
    </location>
</feature>
<keyword evidence="3" id="KW-0788">Thiol protease</keyword>
<gene>
    <name evidence="5" type="ORF">RJ640_010723</name>
</gene>
<proteinExistence type="predicted"/>
<dbReference type="Gene3D" id="3.90.70.80">
    <property type="match status" value="1"/>
</dbReference>
<protein>
    <recommendedName>
        <fullName evidence="3">Ubiquitin thioesterase OTU</fullName>
        <ecNumber evidence="3">3.4.19.12</ecNumber>
    </recommendedName>
</protein>
<dbReference type="GO" id="GO:0004843">
    <property type="term" value="F:cysteine-type deubiquitinase activity"/>
    <property type="evidence" value="ECO:0007669"/>
    <property type="project" value="UniProtKB-UniRule"/>
</dbReference>
<dbReference type="FunFam" id="3.90.70.80:FF:000007">
    <property type="entry name" value="OTU domain-containing protein"/>
    <property type="match status" value="1"/>
</dbReference>
<comment type="subcellular location">
    <subcellularLocation>
        <location evidence="3">Cytoplasm</location>
    </subcellularLocation>
</comment>
<evidence type="ECO:0000256" key="1">
    <source>
        <dbReference type="ARBA" id="ARBA00000707"/>
    </source>
</evidence>
<dbReference type="EC" id="3.4.19.12" evidence="3"/>
<keyword evidence="3" id="KW-0833">Ubl conjugation pathway</keyword>
<keyword evidence="3" id="KW-0645">Protease</keyword>
<dbReference type="PANTHER" id="PTHR13312:SF5">
    <property type="entry name" value="UBIQUITIN THIOESTERASE OTU"/>
    <property type="match status" value="1"/>
</dbReference>
<dbReference type="GO" id="GO:0030968">
    <property type="term" value="P:endoplasmic reticulum unfolded protein response"/>
    <property type="evidence" value="ECO:0007669"/>
    <property type="project" value="TreeGrafter"/>
</dbReference>
<evidence type="ECO:0000313" key="6">
    <source>
        <dbReference type="Proteomes" id="UP001187471"/>
    </source>
</evidence>
<dbReference type="PROSITE" id="PS50802">
    <property type="entry name" value="OTU"/>
    <property type="match status" value="1"/>
</dbReference>
<comment type="function">
    <text evidence="3">Hydrolase that can remove conjugated ubiquitin from proteins and may therefore play an important regulatory role at the level of protein turnover by preventing degradation.</text>
</comment>
<keyword evidence="6" id="KW-1185">Reference proteome</keyword>
<dbReference type="InterPro" id="IPR038765">
    <property type="entry name" value="Papain-like_cys_pep_sf"/>
</dbReference>
<dbReference type="AlphaFoldDB" id="A0AA88ULN0"/>
<dbReference type="SUPFAM" id="SSF54001">
    <property type="entry name" value="Cysteine proteinases"/>
    <property type="match status" value="1"/>
</dbReference>
<comment type="catalytic activity">
    <reaction evidence="1 3">
        <text>Thiol-dependent hydrolysis of ester, thioester, amide, peptide and isopeptide bonds formed by the C-terminal Gly of ubiquitin (a 76-residue protein attached to proteins as an intracellular targeting signal).</text>
        <dbReference type="EC" id="3.4.19.12"/>
    </reaction>
</comment>
<sequence length="327" mass="36296">MIVSFPITAHVKNVVRLSGCVQRQVSDQICYVMSHVPSSSSCFFVSTEHIKPKTNSCSSVTSLQTFGSYTSKQISSLHSLTLNIKRPLKTCLDISTGSKYWNLRLVVPERGMVPRVKCKVGPVSWIQRYISAGLVFGLLVCHSTSQPVHAEATHAKDNKEVASNSSSVSFSHGKKVHTDYTVIGIPGDGRCLFRSVAHGACLRSGKPVPNEGLQREIADELRAKVADEFVKRREETEWFIEGDFDTYVANIRKPYVWGGEPELLMASHVLQMPITVYMYDQDAGGLISIAEYGQEYDKENPIKILYHGSGHYDSLQIPGKRGARSKL</sequence>
<dbReference type="Proteomes" id="UP001187471">
    <property type="component" value="Unassembled WGS sequence"/>
</dbReference>
<dbReference type="PANTHER" id="PTHR13312">
    <property type="entry name" value="HIV-INDUCED PROTEIN-7-LIKE PROTEASE"/>
    <property type="match status" value="1"/>
</dbReference>
<dbReference type="GO" id="GO:0005829">
    <property type="term" value="C:cytosol"/>
    <property type="evidence" value="ECO:0007669"/>
    <property type="project" value="TreeGrafter"/>
</dbReference>
<dbReference type="GO" id="GO:0036503">
    <property type="term" value="P:ERAD pathway"/>
    <property type="evidence" value="ECO:0007669"/>
    <property type="project" value="TreeGrafter"/>
</dbReference>
<dbReference type="Pfam" id="PF02338">
    <property type="entry name" value="OTU"/>
    <property type="match status" value="1"/>
</dbReference>
<evidence type="ECO:0000256" key="3">
    <source>
        <dbReference type="RuleBase" id="RU367104"/>
    </source>
</evidence>
<dbReference type="CDD" id="cd22760">
    <property type="entry name" value="OTU_plant_OTU4-like"/>
    <property type="match status" value="1"/>
</dbReference>
<comment type="caution">
    <text evidence="5">The sequence shown here is derived from an EMBL/GenBank/DDBJ whole genome shotgun (WGS) entry which is preliminary data.</text>
</comment>
<organism evidence="5 6">
    <name type="scientific">Escallonia rubra</name>
    <dbReference type="NCBI Taxonomy" id="112253"/>
    <lineage>
        <taxon>Eukaryota</taxon>
        <taxon>Viridiplantae</taxon>
        <taxon>Streptophyta</taxon>
        <taxon>Embryophyta</taxon>
        <taxon>Tracheophyta</taxon>
        <taxon>Spermatophyta</taxon>
        <taxon>Magnoliopsida</taxon>
        <taxon>eudicotyledons</taxon>
        <taxon>Gunneridae</taxon>
        <taxon>Pentapetalae</taxon>
        <taxon>asterids</taxon>
        <taxon>campanulids</taxon>
        <taxon>Escalloniales</taxon>
        <taxon>Escalloniaceae</taxon>
        <taxon>Escallonia</taxon>
    </lineage>
</organism>
<accession>A0AA88ULN0</accession>
<reference evidence="5" key="1">
    <citation type="submission" date="2022-12" db="EMBL/GenBank/DDBJ databases">
        <title>Draft genome assemblies for two species of Escallonia (Escalloniales).</title>
        <authorList>
            <person name="Chanderbali A."/>
            <person name="Dervinis C."/>
            <person name="Anghel I."/>
            <person name="Soltis D."/>
            <person name="Soltis P."/>
            <person name="Zapata F."/>
        </authorList>
    </citation>
    <scope>NUCLEOTIDE SEQUENCE</scope>
    <source>
        <strain evidence="5">UCBG92.1500</strain>
        <tissue evidence="5">Leaf</tissue>
    </source>
</reference>
<dbReference type="GO" id="GO:0005634">
    <property type="term" value="C:nucleus"/>
    <property type="evidence" value="ECO:0007669"/>
    <property type="project" value="TreeGrafter"/>
</dbReference>
<dbReference type="EMBL" id="JAVXUO010001709">
    <property type="protein sequence ID" value="KAK2979832.1"/>
    <property type="molecule type" value="Genomic_DNA"/>
</dbReference>
<evidence type="ECO:0000256" key="2">
    <source>
        <dbReference type="ARBA" id="ARBA00022801"/>
    </source>
</evidence>
<keyword evidence="3" id="KW-0963">Cytoplasm</keyword>
<keyword evidence="2 3" id="KW-0378">Hydrolase</keyword>